<gene>
    <name evidence="2" type="ORF">GCM10023171_19670</name>
</gene>
<organism evidence="2 3">
    <name type="scientific">Microbacterium panaciterrae</name>
    <dbReference type="NCBI Taxonomy" id="985759"/>
    <lineage>
        <taxon>Bacteria</taxon>
        <taxon>Bacillati</taxon>
        <taxon>Actinomycetota</taxon>
        <taxon>Actinomycetes</taxon>
        <taxon>Micrococcales</taxon>
        <taxon>Microbacteriaceae</taxon>
        <taxon>Microbacterium</taxon>
    </lineage>
</organism>
<keyword evidence="3" id="KW-1185">Reference proteome</keyword>
<accession>A0ABP8PDD2</accession>
<sequence>MLAIVALALAVLTPAVADATPASASVRPAVSVSHGVADAATSIRPTTLAGFNAGNIISDAVFTNNSTMTAAQIQDFFNAKVPNCLGGSDQYGPIICLKDFRQDTPNKTADAYCKGYTAAGGESAATIVYRVSQSCGINPQVLIVMLQKESGLVTHTWPSAWRYAQAMGQACPDTAPCDPSFAGFFQQVYGAARQMQIYMAGRYFTWYAPGNTWNILYNPNTACGSSPVYVANKATSALYYYTPYQPNASALAAGYGEGDTCGAYGNRNFYNYFTDWFGSTQGGSSANNPVGFVDAVTSTPGSIKVRGWSLDPDTSSSISVDVYVNGNGYRTSANLARPDLSTHYPGLGINHGFDFTVPAPIWGTVSVCAYGINVGAGNNQLLGCVSTSSFGGSPFGAVDDVSAGKGTVSVSGWAFDPDTTDPIAVHVYVGGAGTPTVANLSRSDLARVIPQYGTNHGYQATVNAAPGNQTICIYGINVSTGTNSLLAPCAQRFVPPATDPGTTPIGRLDGITVAGDQVTLRGWALDPDTNSSIAVHVYMGGSGAPYVADQNRWDIAAAFPGYGPAHGFSIQRPIPPGGAQVCAYAINDGKGGNVTLGCQFVAPVSSASPFGVFESAVATAGGVQVTGWAIDPDTSAPIAVHFYIDGVGVPKVADQDRADVGAAYPSSGPLHGFSAIIPAGPTSHTVCAYAINDAPGTNPLLSCRSF</sequence>
<feature type="signal peptide" evidence="1">
    <location>
        <begin position="1"/>
        <end position="17"/>
    </location>
</feature>
<dbReference type="RefSeq" id="WP_345186505.1">
    <property type="nucleotide sequence ID" value="NZ_BAABGP010000013.1"/>
</dbReference>
<evidence type="ECO:0008006" key="4">
    <source>
        <dbReference type="Google" id="ProtNLM"/>
    </source>
</evidence>
<reference evidence="3" key="1">
    <citation type="journal article" date="2019" name="Int. J. Syst. Evol. Microbiol.">
        <title>The Global Catalogue of Microorganisms (GCM) 10K type strain sequencing project: providing services to taxonomists for standard genome sequencing and annotation.</title>
        <authorList>
            <consortium name="The Broad Institute Genomics Platform"/>
            <consortium name="The Broad Institute Genome Sequencing Center for Infectious Disease"/>
            <person name="Wu L."/>
            <person name="Ma J."/>
        </authorList>
    </citation>
    <scope>NUCLEOTIDE SEQUENCE [LARGE SCALE GENOMIC DNA]</scope>
    <source>
        <strain evidence="3">JCM 17839</strain>
    </source>
</reference>
<name>A0ABP8PDD2_9MICO</name>
<evidence type="ECO:0000313" key="2">
    <source>
        <dbReference type="EMBL" id="GAA4485366.1"/>
    </source>
</evidence>
<dbReference type="Proteomes" id="UP001500731">
    <property type="component" value="Unassembled WGS sequence"/>
</dbReference>
<proteinExistence type="predicted"/>
<keyword evidence="1" id="KW-0732">Signal</keyword>
<evidence type="ECO:0000313" key="3">
    <source>
        <dbReference type="Proteomes" id="UP001500731"/>
    </source>
</evidence>
<evidence type="ECO:0000256" key="1">
    <source>
        <dbReference type="SAM" id="SignalP"/>
    </source>
</evidence>
<dbReference type="EMBL" id="BAABGP010000013">
    <property type="protein sequence ID" value="GAA4485366.1"/>
    <property type="molecule type" value="Genomic_DNA"/>
</dbReference>
<feature type="chain" id="PRO_5045987304" description="Hemagglutinin" evidence="1">
    <location>
        <begin position="18"/>
        <end position="706"/>
    </location>
</feature>
<comment type="caution">
    <text evidence="2">The sequence shown here is derived from an EMBL/GenBank/DDBJ whole genome shotgun (WGS) entry which is preliminary data.</text>
</comment>
<protein>
    <recommendedName>
        <fullName evidence="4">Hemagglutinin</fullName>
    </recommendedName>
</protein>